<dbReference type="GO" id="GO:0016787">
    <property type="term" value="F:hydrolase activity"/>
    <property type="evidence" value="ECO:0007669"/>
    <property type="project" value="InterPro"/>
</dbReference>
<accession>A0A402TQ29</accession>
<dbReference type="EMBL" id="RSTU01000026">
    <property type="protein sequence ID" value="MIT93070.1"/>
    <property type="molecule type" value="Genomic_DNA"/>
</dbReference>
<dbReference type="Pfam" id="PF04851">
    <property type="entry name" value="ResIII"/>
    <property type="match status" value="1"/>
</dbReference>
<dbReference type="InterPro" id="IPR027417">
    <property type="entry name" value="P-loop_NTPase"/>
</dbReference>
<dbReference type="SUPFAM" id="SSF52540">
    <property type="entry name" value="P-loop containing nucleoside triphosphate hydrolases"/>
    <property type="match status" value="1"/>
</dbReference>
<evidence type="ECO:0000313" key="2">
    <source>
        <dbReference type="EMBL" id="MIT93070.1"/>
    </source>
</evidence>
<comment type="caution">
    <text evidence="2">The sequence shown here is derived from an EMBL/GenBank/DDBJ whole genome shotgun (WGS) entry which is preliminary data.</text>
</comment>
<dbReference type="GO" id="GO:0003677">
    <property type="term" value="F:DNA binding"/>
    <property type="evidence" value="ECO:0007669"/>
    <property type="project" value="InterPro"/>
</dbReference>
<keyword evidence="2" id="KW-0547">Nucleotide-binding</keyword>
<dbReference type="Pfam" id="PF00271">
    <property type="entry name" value="Helicase_C"/>
    <property type="match status" value="1"/>
</dbReference>
<dbReference type="PANTHER" id="PTHR47396">
    <property type="entry name" value="TYPE I RESTRICTION ENZYME ECOKI R PROTEIN"/>
    <property type="match status" value="1"/>
</dbReference>
<dbReference type="InterPro" id="IPR006935">
    <property type="entry name" value="Helicase/UvrB_N"/>
</dbReference>
<dbReference type="AlphaFoldDB" id="A0A402TQ29"/>
<dbReference type="PANTHER" id="PTHR47396:SF1">
    <property type="entry name" value="ATP-DEPENDENT HELICASE IRC3-RELATED"/>
    <property type="match status" value="1"/>
</dbReference>
<dbReference type="Proteomes" id="UP000839515">
    <property type="component" value="Unassembled WGS sequence"/>
</dbReference>
<keyword evidence="2" id="KW-0347">Helicase</keyword>
<dbReference type="SMART" id="SM00487">
    <property type="entry name" value="DEXDc"/>
    <property type="match status" value="1"/>
</dbReference>
<keyword evidence="2" id="KW-0067">ATP-binding</keyword>
<sequence>MLNITPNLAQERGLQLLRWQWKNNRTFLMYSPTGSGKTGLAAFMVDGYVSRGLRVMFVAPYTILLNQTADRFTEYGLPWEEISFVWRNHPNYDPTRLIQIASADTLIRREFPDNIDLLIIDEAHMKRRALLEVIRDKNIKVVGLSGTPFASWMGKYYECLIKPTTIGELIKRGVLSGYEFFAPSKPDLKGVKTTNTLFGRDYNEEQIAAIMGNADLVGDIVRNWLENGNSQPTVCFCVNVAHANFVTREFISAGVGAEVMTAETPHEERQDIIRRFEDGVTKVIVNVGVLVAGFDSDVRCIIYARPTKSEIRWLQCLGRGLRTAPGKDHCIIFDHSGTVHRLGFPEDIEYDELPGKNDGMKTSGGGQQDKAEKLPKECPKCHYMKPAGVYACPKCGFKPLGGEDVETDRNRKLSRLNKGVKVYSRDDKQRWWSELKGYQQYRASIGKPLSDGWCAHTYKDKFGVWPKGFHNTPKEISTEVHNFIKSKNIAYFKGRQKSGKQGVSHAN</sequence>
<evidence type="ECO:0000259" key="1">
    <source>
        <dbReference type="PROSITE" id="PS51192"/>
    </source>
</evidence>
<dbReference type="PROSITE" id="PS51192">
    <property type="entry name" value="HELICASE_ATP_BIND_1"/>
    <property type="match status" value="1"/>
</dbReference>
<dbReference type="GO" id="GO:0005524">
    <property type="term" value="F:ATP binding"/>
    <property type="evidence" value="ECO:0007669"/>
    <property type="project" value="InterPro"/>
</dbReference>
<name>A0A402TQ29_SALER</name>
<proteinExistence type="predicted"/>
<dbReference type="Gene3D" id="3.40.50.300">
    <property type="entry name" value="P-loop containing nucleotide triphosphate hydrolases"/>
    <property type="match status" value="2"/>
</dbReference>
<feature type="domain" description="Helicase ATP-binding" evidence="1">
    <location>
        <begin position="18"/>
        <end position="166"/>
    </location>
</feature>
<dbReference type="SMART" id="SM00490">
    <property type="entry name" value="HELICc"/>
    <property type="match status" value="1"/>
</dbReference>
<protein>
    <submittedName>
        <fullName evidence="2">ATP-dependent helicase</fullName>
    </submittedName>
</protein>
<gene>
    <name evidence="2" type="ORF">ATP91_22780</name>
</gene>
<reference evidence="2" key="1">
    <citation type="submission" date="2018-08" db="EMBL/GenBank/DDBJ databases">
        <authorList>
            <consortium name="GenomeTrakr network: Whole genome sequencing for foodborne pathogen traceback"/>
        </authorList>
    </citation>
    <scope>NUCLEOTIDE SEQUENCE [LARGE SCALE GENOMIC DNA]</scope>
    <source>
        <strain evidence="2">CFSAN034428</strain>
    </source>
</reference>
<dbReference type="InterPro" id="IPR001650">
    <property type="entry name" value="Helicase_C-like"/>
</dbReference>
<keyword evidence="2" id="KW-0378">Hydrolase</keyword>
<dbReference type="InterPro" id="IPR050742">
    <property type="entry name" value="Helicase_Restrict-Modif_Enz"/>
</dbReference>
<organism evidence="2">
    <name type="scientific">Salmonella enterica</name>
    <name type="common">Salmonella choleraesuis</name>
    <dbReference type="NCBI Taxonomy" id="28901"/>
    <lineage>
        <taxon>Bacteria</taxon>
        <taxon>Pseudomonadati</taxon>
        <taxon>Pseudomonadota</taxon>
        <taxon>Gammaproteobacteria</taxon>
        <taxon>Enterobacterales</taxon>
        <taxon>Enterobacteriaceae</taxon>
        <taxon>Salmonella</taxon>
    </lineage>
</organism>
<dbReference type="InterPro" id="IPR014001">
    <property type="entry name" value="Helicase_ATP-bd"/>
</dbReference>
<dbReference type="GO" id="GO:0004386">
    <property type="term" value="F:helicase activity"/>
    <property type="evidence" value="ECO:0007669"/>
    <property type="project" value="UniProtKB-KW"/>
</dbReference>
<dbReference type="GO" id="GO:0005829">
    <property type="term" value="C:cytosol"/>
    <property type="evidence" value="ECO:0007669"/>
    <property type="project" value="TreeGrafter"/>
</dbReference>